<dbReference type="GO" id="GO:0042162">
    <property type="term" value="F:telomeric DNA binding"/>
    <property type="evidence" value="ECO:0007669"/>
    <property type="project" value="TreeGrafter"/>
</dbReference>
<reference evidence="2 3" key="1">
    <citation type="journal article" date="2013" name="Curr. Biol.">
        <title>The Genome of the Foraminiferan Reticulomyxa filosa.</title>
        <authorList>
            <person name="Glockner G."/>
            <person name="Hulsmann N."/>
            <person name="Schleicher M."/>
            <person name="Noegel A.A."/>
            <person name="Eichinger L."/>
            <person name="Gallinger C."/>
            <person name="Pawlowski J."/>
            <person name="Sierra R."/>
            <person name="Euteneuer U."/>
            <person name="Pillet L."/>
            <person name="Moustafa A."/>
            <person name="Platzer M."/>
            <person name="Groth M."/>
            <person name="Szafranski K."/>
            <person name="Schliwa M."/>
        </authorList>
    </citation>
    <scope>NUCLEOTIDE SEQUENCE [LARGE SCALE GENOMIC DNA]</scope>
</reference>
<dbReference type="InterPro" id="IPR016194">
    <property type="entry name" value="SPOC-like_C_dom_sf"/>
</dbReference>
<dbReference type="PROSITE" id="PS50800">
    <property type="entry name" value="SAP"/>
    <property type="match status" value="1"/>
</dbReference>
<dbReference type="Pfam" id="PF03730">
    <property type="entry name" value="Ku_C"/>
    <property type="match status" value="1"/>
</dbReference>
<protein>
    <recommendedName>
        <fullName evidence="1">SAP domain-containing protein</fullName>
    </recommendedName>
</protein>
<evidence type="ECO:0000313" key="2">
    <source>
        <dbReference type="EMBL" id="ETO14729.1"/>
    </source>
</evidence>
<dbReference type="GO" id="GO:0000723">
    <property type="term" value="P:telomere maintenance"/>
    <property type="evidence" value="ECO:0007669"/>
    <property type="project" value="TreeGrafter"/>
</dbReference>
<dbReference type="InterPro" id="IPR036361">
    <property type="entry name" value="SAP_dom_sf"/>
</dbReference>
<dbReference type="InterPro" id="IPR003034">
    <property type="entry name" value="SAP_dom"/>
</dbReference>
<sequence>MHVIFLPYADDIRKVPLASNAPRATSQPQLITKAKKVIDALQFGTVPQPSNPALQRHFDALQALALDEEPPELKDELLPDLPGIEEVAGNAITDLMNSLPESMSLDVKPSIVLVGKKRKNEVFFYKKKKKEEICVLCECWLTEAGGRKRKTARKNENEDAATAATFDWKKMAENDELKNLKIDDLKIYLANNCLKKTGKKAELIARIVQHLGLS</sequence>
<dbReference type="SUPFAM" id="SSF68906">
    <property type="entry name" value="SAP domain"/>
    <property type="match status" value="1"/>
</dbReference>
<dbReference type="Pfam" id="PF02037">
    <property type="entry name" value="SAP"/>
    <property type="match status" value="1"/>
</dbReference>
<evidence type="ECO:0000313" key="3">
    <source>
        <dbReference type="Proteomes" id="UP000023152"/>
    </source>
</evidence>
<proteinExistence type="predicted"/>
<dbReference type="PANTHER" id="PTHR12604">
    <property type="entry name" value="KU AUTOANTIGEN DNA HELICASE"/>
    <property type="match status" value="1"/>
</dbReference>
<dbReference type="OrthoDB" id="3249161at2759"/>
<evidence type="ECO:0000259" key="1">
    <source>
        <dbReference type="PROSITE" id="PS50800"/>
    </source>
</evidence>
<dbReference type="GO" id="GO:0003678">
    <property type="term" value="F:DNA helicase activity"/>
    <property type="evidence" value="ECO:0007669"/>
    <property type="project" value="InterPro"/>
</dbReference>
<gene>
    <name evidence="2" type="ORF">RFI_22640</name>
</gene>
<dbReference type="AlphaFoldDB" id="X6MLG5"/>
<dbReference type="PANTHER" id="PTHR12604:SF2">
    <property type="entry name" value="X-RAY REPAIR CROSS-COMPLEMENTING PROTEIN 6"/>
    <property type="match status" value="1"/>
</dbReference>
<accession>X6MLG5</accession>
<dbReference type="Proteomes" id="UP000023152">
    <property type="component" value="Unassembled WGS sequence"/>
</dbReference>
<dbReference type="Gene3D" id="1.10.720.30">
    <property type="entry name" value="SAP domain"/>
    <property type="match status" value="1"/>
</dbReference>
<feature type="domain" description="SAP" evidence="1">
    <location>
        <begin position="177"/>
        <end position="211"/>
    </location>
</feature>
<dbReference type="GO" id="GO:0003690">
    <property type="term" value="F:double-stranded DNA binding"/>
    <property type="evidence" value="ECO:0007669"/>
    <property type="project" value="TreeGrafter"/>
</dbReference>
<keyword evidence="3" id="KW-1185">Reference proteome</keyword>
<comment type="caution">
    <text evidence="2">The sequence shown here is derived from an EMBL/GenBank/DDBJ whole genome shotgun (WGS) entry which is preliminary data.</text>
</comment>
<dbReference type="EMBL" id="ASPP01019823">
    <property type="protein sequence ID" value="ETO14729.1"/>
    <property type="molecule type" value="Genomic_DNA"/>
</dbReference>
<dbReference type="SUPFAM" id="SSF100939">
    <property type="entry name" value="SPOC domain-like"/>
    <property type="match status" value="1"/>
</dbReference>
<name>X6MLG5_RETFI</name>
<organism evidence="2 3">
    <name type="scientific">Reticulomyxa filosa</name>
    <dbReference type="NCBI Taxonomy" id="46433"/>
    <lineage>
        <taxon>Eukaryota</taxon>
        <taxon>Sar</taxon>
        <taxon>Rhizaria</taxon>
        <taxon>Retaria</taxon>
        <taxon>Foraminifera</taxon>
        <taxon>Monothalamids</taxon>
        <taxon>Reticulomyxidae</taxon>
        <taxon>Reticulomyxa</taxon>
    </lineage>
</organism>
<dbReference type="GO" id="GO:0043564">
    <property type="term" value="C:Ku70:Ku80 complex"/>
    <property type="evidence" value="ECO:0007669"/>
    <property type="project" value="TreeGrafter"/>
</dbReference>
<dbReference type="InterPro" id="IPR005160">
    <property type="entry name" value="Ku_C"/>
</dbReference>
<dbReference type="GO" id="GO:0006303">
    <property type="term" value="P:double-strand break repair via nonhomologous end joining"/>
    <property type="evidence" value="ECO:0007669"/>
    <property type="project" value="InterPro"/>
</dbReference>
<dbReference type="Gene3D" id="1.10.1600.10">
    <property type="match status" value="1"/>
</dbReference>